<reference evidence="3 4" key="1">
    <citation type="submission" date="2014-06" db="EMBL/GenBank/DDBJ databases">
        <authorList>
            <person name="Swart Estienne"/>
        </authorList>
    </citation>
    <scope>NUCLEOTIDE SEQUENCE [LARGE SCALE GENOMIC DNA]</scope>
    <source>
        <strain evidence="3 4">130c</strain>
    </source>
</reference>
<name>A0A078B973_STYLE</name>
<sequence>MNLDPHGNRQIGTSISSPNYSSYPSNSQFDNRDETIAKLQEINEKFRSRVAELEDIVFQALDKIQQPDNEDKAERNFFSHRVQPLEDISEISERNLMLKQMQQEINLQKQNIKSLKNKLEAVTNVQRNTDIENQTLDLERQNKERMKLFNSLMNRNEEQKRELQMLNEDTEFGHQMDQINRELAKWKDKHKMLAQYKKEEDMNFKSKFDHLMKVEQERSRIKEAISMIVYAPMDQNNKRGKSQALTGMKKTKFADQDQDVDQLLKTRNAIEKVIDQNTRRYLLTKKEMEYKEQELVEEIENLKLLIVNTERMNEFYFEEVKELNQLNKTLKEDLAFQQRNSILEQATDDEYGINQNSGRNKSLSHSKQRTRAKSRANQNFSVSKSVSNLHKVKQSQDNTDFKIIKKVDHPDNPPAYNNRQFNDSINDRYGETPNTQPKKSNLKRENEIIFRYDNKEIQGVSAINMQNQRSPKIEDKSKVQGSKQQQQQQPLVSQSMEISKNPPKKR</sequence>
<evidence type="ECO:0000313" key="3">
    <source>
        <dbReference type="EMBL" id="CDW90786.1"/>
    </source>
</evidence>
<dbReference type="OrthoDB" id="326905at2759"/>
<gene>
    <name evidence="3" type="primary">Contig15371.g16383</name>
    <name evidence="3" type="ORF">STYLEM_19933</name>
</gene>
<feature type="region of interest" description="Disordered" evidence="2">
    <location>
        <begin position="1"/>
        <end position="34"/>
    </location>
</feature>
<feature type="compositionally biased region" description="Polar residues" evidence="2">
    <location>
        <begin position="415"/>
        <end position="424"/>
    </location>
</feature>
<keyword evidence="1" id="KW-0175">Coiled coil</keyword>
<feature type="region of interest" description="Disordered" evidence="2">
    <location>
        <begin position="347"/>
        <end position="444"/>
    </location>
</feature>
<dbReference type="Proteomes" id="UP000039865">
    <property type="component" value="Unassembled WGS sequence"/>
</dbReference>
<feature type="region of interest" description="Disordered" evidence="2">
    <location>
        <begin position="461"/>
        <end position="506"/>
    </location>
</feature>
<evidence type="ECO:0000313" key="4">
    <source>
        <dbReference type="Proteomes" id="UP000039865"/>
    </source>
</evidence>
<organism evidence="3 4">
    <name type="scientific">Stylonychia lemnae</name>
    <name type="common">Ciliate</name>
    <dbReference type="NCBI Taxonomy" id="5949"/>
    <lineage>
        <taxon>Eukaryota</taxon>
        <taxon>Sar</taxon>
        <taxon>Alveolata</taxon>
        <taxon>Ciliophora</taxon>
        <taxon>Intramacronucleata</taxon>
        <taxon>Spirotrichea</taxon>
        <taxon>Stichotrichia</taxon>
        <taxon>Sporadotrichida</taxon>
        <taxon>Oxytrichidae</taxon>
        <taxon>Stylonychinae</taxon>
        <taxon>Stylonychia</taxon>
    </lineage>
</organism>
<feature type="compositionally biased region" description="Basic and acidic residues" evidence="2">
    <location>
        <begin position="399"/>
        <end position="411"/>
    </location>
</feature>
<accession>A0A078B973</accession>
<feature type="compositionally biased region" description="Low complexity" evidence="2">
    <location>
        <begin position="16"/>
        <end position="27"/>
    </location>
</feature>
<dbReference type="InParanoid" id="A0A078B973"/>
<dbReference type="AlphaFoldDB" id="A0A078B973"/>
<evidence type="ECO:0000256" key="2">
    <source>
        <dbReference type="SAM" id="MobiDB-lite"/>
    </source>
</evidence>
<feature type="coiled-coil region" evidence="1">
    <location>
        <begin position="98"/>
        <end position="125"/>
    </location>
</feature>
<protein>
    <submittedName>
        <fullName evidence="3">Uncharacterized protein</fullName>
    </submittedName>
</protein>
<feature type="compositionally biased region" description="Polar residues" evidence="2">
    <location>
        <begin position="375"/>
        <end position="388"/>
    </location>
</feature>
<feature type="compositionally biased region" description="Polar residues" evidence="2">
    <location>
        <begin position="461"/>
        <end position="470"/>
    </location>
</feature>
<feature type="coiled-coil region" evidence="1">
    <location>
        <begin position="285"/>
        <end position="340"/>
    </location>
</feature>
<dbReference type="EMBL" id="CCKQ01018802">
    <property type="protein sequence ID" value="CDW90786.1"/>
    <property type="molecule type" value="Genomic_DNA"/>
</dbReference>
<evidence type="ECO:0000256" key="1">
    <source>
        <dbReference type="SAM" id="Coils"/>
    </source>
</evidence>
<keyword evidence="4" id="KW-1185">Reference proteome</keyword>
<feature type="compositionally biased region" description="Low complexity" evidence="2">
    <location>
        <begin position="479"/>
        <end position="495"/>
    </location>
</feature>
<proteinExistence type="predicted"/>
<feature type="compositionally biased region" description="Basic residues" evidence="2">
    <location>
        <begin position="362"/>
        <end position="374"/>
    </location>
</feature>